<dbReference type="EMBL" id="JYDS01000553">
    <property type="protein sequence ID" value="KRZ02865.1"/>
    <property type="molecule type" value="Genomic_DNA"/>
</dbReference>
<proteinExistence type="predicted"/>
<dbReference type="Proteomes" id="UP000054826">
    <property type="component" value="Unassembled WGS sequence"/>
</dbReference>
<organism evidence="2 4">
    <name type="scientific">Trichinella pseudospiralis</name>
    <name type="common">Parasitic roundworm</name>
    <dbReference type="NCBI Taxonomy" id="6337"/>
    <lineage>
        <taxon>Eukaryota</taxon>
        <taxon>Metazoa</taxon>
        <taxon>Ecdysozoa</taxon>
        <taxon>Nematoda</taxon>
        <taxon>Enoplea</taxon>
        <taxon>Dorylaimia</taxon>
        <taxon>Trichinellida</taxon>
        <taxon>Trichinellidae</taxon>
        <taxon>Trichinella</taxon>
    </lineage>
</organism>
<dbReference type="EMBL" id="JYDV01000177">
    <property type="protein sequence ID" value="KRZ26676.1"/>
    <property type="molecule type" value="Genomic_DNA"/>
</dbReference>
<evidence type="ECO:0000313" key="3">
    <source>
        <dbReference type="Proteomes" id="UP000054805"/>
    </source>
</evidence>
<evidence type="ECO:0000313" key="1">
    <source>
        <dbReference type="EMBL" id="KRZ02865.1"/>
    </source>
</evidence>
<reference evidence="3 4" key="1">
    <citation type="submission" date="2015-01" db="EMBL/GenBank/DDBJ databases">
        <title>Evolution of Trichinella species and genotypes.</title>
        <authorList>
            <person name="Korhonen P.K."/>
            <person name="Edoardo P."/>
            <person name="Giuseppe L.R."/>
            <person name="Gasser R.B."/>
        </authorList>
    </citation>
    <scope>NUCLEOTIDE SEQUENCE [LARGE SCALE GENOMIC DNA]</scope>
    <source>
        <strain evidence="2">ISS176</strain>
        <strain evidence="1">ISS588</strain>
    </source>
</reference>
<evidence type="ECO:0000313" key="4">
    <source>
        <dbReference type="Proteomes" id="UP000054826"/>
    </source>
</evidence>
<dbReference type="Proteomes" id="UP000054805">
    <property type="component" value="Unassembled WGS sequence"/>
</dbReference>
<gene>
    <name evidence="1" type="ORF">T4B_12628</name>
    <name evidence="2" type="ORF">T4C_7635</name>
</gene>
<keyword evidence="3" id="KW-1185">Reference proteome</keyword>
<dbReference type="AlphaFoldDB" id="A0A0V1IV35"/>
<name>A0A0V1IV35_TRIPS</name>
<accession>A0A0V1IV35</accession>
<comment type="caution">
    <text evidence="2">The sequence shown here is derived from an EMBL/GenBank/DDBJ whole genome shotgun (WGS) entry which is preliminary data.</text>
</comment>
<sequence>MYFDNFFTLREALKEEKASPVATIYSEVASVASEDSHTAVSQTAISLEKLQLKSTNFRDLVLRYQNLRNHILAFSVARNIKLLLWSIIWCLDSLYKVVLH</sequence>
<protein>
    <submittedName>
        <fullName evidence="2">Uncharacterized protein</fullName>
    </submittedName>
</protein>
<evidence type="ECO:0000313" key="2">
    <source>
        <dbReference type="EMBL" id="KRZ26676.1"/>
    </source>
</evidence>